<feature type="coiled-coil region" evidence="2">
    <location>
        <begin position="107"/>
        <end position="148"/>
    </location>
</feature>
<dbReference type="PROSITE" id="PS50103">
    <property type="entry name" value="ZF_C3H1"/>
    <property type="match status" value="1"/>
</dbReference>
<feature type="region of interest" description="Disordered" evidence="3">
    <location>
        <begin position="367"/>
        <end position="387"/>
    </location>
</feature>
<dbReference type="InterPro" id="IPR057654">
    <property type="entry name" value="Znf-CCCH_tandem"/>
</dbReference>
<dbReference type="Pfam" id="PF25542">
    <property type="entry name" value="zf-CCCH_12"/>
    <property type="match status" value="1"/>
</dbReference>
<evidence type="ECO:0000256" key="3">
    <source>
        <dbReference type="SAM" id="MobiDB-lite"/>
    </source>
</evidence>
<feature type="zinc finger region" description="C3H1-type" evidence="1">
    <location>
        <begin position="456"/>
        <end position="485"/>
    </location>
</feature>
<dbReference type="Pfam" id="PF25543">
    <property type="entry name" value="zf-CCCH_tandem"/>
    <property type="match status" value="1"/>
</dbReference>
<evidence type="ECO:0000313" key="5">
    <source>
        <dbReference type="EMBL" id="KAK0389712.1"/>
    </source>
</evidence>
<keyword evidence="1" id="KW-0479">Metal-binding</keyword>
<sequence>MAQCGSPLLLLPGPNSSSSSFSSKPSLPTTPATGLSFSSSHLLPEYLQGVLASLAQIPNDADPYSRDMAQSHNPAQAELHPLHAYYERWQALKQYSDSKDDLIQQLLAGWNQAATELHDENEALKKQLQNCQLDLEDATNTRRDLQMQVVRKDRLLDRYAQDNDGLKNRNPYVMVLIDGDGLLFQEQWIDQGIEGGKKAAYALRSAMAGICEDHGNDLEVTAKAYANINGLSRAMQREGTVQGGELKDFALGFTQAKASFDFIDVGYGKERADSKIKELTRWHLRNHNCKQVFLGVSHDSGYAPFLDEILQDENTRKRVTILEGFPTARELKATGVNVYSGLSDTLFRADKIAPFIPNSYANGHNNGNMNHEANLSPSPPRCESPSALPVLSKTSSWATATRAVTPPPKITTPLAHRLPAPVKVKEQPVKWSPGPRGLDPPVSATPEALKSIKERDKGKKFCNNFYLRGSCALKGSGCQFIHNAKPKPEELAAMKLLTRMNPCSAGQDCYVEDCIYGHHCPSTRDGVCGHPFCKFTEDQHPPNTRFTNKAIKYN</sequence>
<dbReference type="Proteomes" id="UP001175261">
    <property type="component" value="Unassembled WGS sequence"/>
</dbReference>
<keyword evidence="1" id="KW-0863">Zinc-finger</keyword>
<evidence type="ECO:0000256" key="2">
    <source>
        <dbReference type="SAM" id="Coils"/>
    </source>
</evidence>
<organism evidence="5 6">
    <name type="scientific">Sarocladium strictum</name>
    <name type="common">Black bundle disease fungus</name>
    <name type="synonym">Acremonium strictum</name>
    <dbReference type="NCBI Taxonomy" id="5046"/>
    <lineage>
        <taxon>Eukaryota</taxon>
        <taxon>Fungi</taxon>
        <taxon>Dikarya</taxon>
        <taxon>Ascomycota</taxon>
        <taxon>Pezizomycotina</taxon>
        <taxon>Sordariomycetes</taxon>
        <taxon>Hypocreomycetidae</taxon>
        <taxon>Hypocreales</taxon>
        <taxon>Sarocladiaceae</taxon>
        <taxon>Sarocladium</taxon>
    </lineage>
</organism>
<dbReference type="GO" id="GO:0008270">
    <property type="term" value="F:zinc ion binding"/>
    <property type="evidence" value="ECO:0007669"/>
    <property type="project" value="UniProtKB-KW"/>
</dbReference>
<name>A0AA39GPF7_SARSR</name>
<evidence type="ECO:0000256" key="1">
    <source>
        <dbReference type="PROSITE-ProRule" id="PRU00723"/>
    </source>
</evidence>
<dbReference type="InterPro" id="IPR057683">
    <property type="entry name" value="DUF7923"/>
</dbReference>
<gene>
    <name evidence="5" type="ORF">NLU13_3285</name>
</gene>
<comment type="caution">
    <text evidence="5">The sequence shown here is derived from an EMBL/GenBank/DDBJ whole genome shotgun (WGS) entry which is preliminary data.</text>
</comment>
<reference evidence="5" key="1">
    <citation type="submission" date="2022-10" db="EMBL/GenBank/DDBJ databases">
        <title>Determination and structural analysis of whole genome sequence of Sarocladium strictum F4-1.</title>
        <authorList>
            <person name="Hu L."/>
            <person name="Jiang Y."/>
        </authorList>
    </citation>
    <scope>NUCLEOTIDE SEQUENCE</scope>
    <source>
        <strain evidence="5">F4-1</strain>
    </source>
</reference>
<keyword evidence="1" id="KW-0862">Zinc</keyword>
<dbReference type="PANTHER" id="PTHR37543:SF1">
    <property type="entry name" value="CCCH ZINC FINGER DNA BINDING PROTEIN (AFU_ORTHOLOGUE AFUA_5G12760)"/>
    <property type="match status" value="1"/>
</dbReference>
<dbReference type="Pfam" id="PF25540">
    <property type="entry name" value="DUF7923"/>
    <property type="match status" value="1"/>
</dbReference>
<dbReference type="AlphaFoldDB" id="A0AA39GPF7"/>
<keyword evidence="6" id="KW-1185">Reference proteome</keyword>
<feature type="compositionally biased region" description="Polar residues" evidence="3">
    <location>
        <begin position="367"/>
        <end position="376"/>
    </location>
</feature>
<dbReference type="PANTHER" id="PTHR37543">
    <property type="entry name" value="CCCH ZINC FINGER DNA BINDING PROTEIN (AFU_ORTHOLOGUE AFUA_5G12760)"/>
    <property type="match status" value="1"/>
</dbReference>
<proteinExistence type="predicted"/>
<protein>
    <recommendedName>
        <fullName evidence="4">C3H1-type domain-containing protein</fullName>
    </recommendedName>
</protein>
<dbReference type="InterPro" id="IPR000571">
    <property type="entry name" value="Znf_CCCH"/>
</dbReference>
<accession>A0AA39GPF7</accession>
<feature type="region of interest" description="Disordered" evidence="3">
    <location>
        <begin position="11"/>
        <end position="33"/>
    </location>
</feature>
<dbReference type="EMBL" id="JAPDFR010000002">
    <property type="protein sequence ID" value="KAK0389712.1"/>
    <property type="molecule type" value="Genomic_DNA"/>
</dbReference>
<keyword evidence="2" id="KW-0175">Coiled coil</keyword>
<feature type="domain" description="C3H1-type" evidence="4">
    <location>
        <begin position="456"/>
        <end position="485"/>
    </location>
</feature>
<feature type="compositionally biased region" description="Low complexity" evidence="3">
    <location>
        <begin position="11"/>
        <end position="27"/>
    </location>
</feature>
<evidence type="ECO:0000313" key="6">
    <source>
        <dbReference type="Proteomes" id="UP001175261"/>
    </source>
</evidence>
<evidence type="ECO:0000259" key="4">
    <source>
        <dbReference type="PROSITE" id="PS50103"/>
    </source>
</evidence>